<evidence type="ECO:0000313" key="4">
    <source>
        <dbReference type="EMBL" id="OJJ24962.1"/>
    </source>
</evidence>
<evidence type="ECO:0000313" key="5">
    <source>
        <dbReference type="Proteomes" id="UP000183940"/>
    </source>
</evidence>
<keyword evidence="1 2" id="KW-0500">Molybdenum</keyword>
<dbReference type="Proteomes" id="UP000183940">
    <property type="component" value="Unassembled WGS sequence"/>
</dbReference>
<name>A0A1L9QQQ3_9CYAN</name>
<dbReference type="EMBL" id="MLAW01000023">
    <property type="protein sequence ID" value="OJJ24962.1"/>
    <property type="molecule type" value="Genomic_DNA"/>
</dbReference>
<dbReference type="Gene3D" id="2.40.50.100">
    <property type="match status" value="1"/>
</dbReference>
<evidence type="ECO:0000256" key="1">
    <source>
        <dbReference type="ARBA" id="ARBA00022505"/>
    </source>
</evidence>
<dbReference type="SUPFAM" id="SSF50331">
    <property type="entry name" value="MOP-like"/>
    <property type="match status" value="1"/>
</dbReference>
<proteinExistence type="predicted"/>
<evidence type="ECO:0000259" key="3">
    <source>
        <dbReference type="PROSITE" id="PS51866"/>
    </source>
</evidence>
<dbReference type="InterPro" id="IPR008995">
    <property type="entry name" value="Mo/tungstate-bd_C_term_dom"/>
</dbReference>
<accession>A0A1L9QQQ3</accession>
<dbReference type="InterPro" id="IPR005116">
    <property type="entry name" value="Transp-assoc_OB_typ1"/>
</dbReference>
<evidence type="ECO:0000256" key="2">
    <source>
        <dbReference type="PROSITE-ProRule" id="PRU01213"/>
    </source>
</evidence>
<dbReference type="Pfam" id="PF03459">
    <property type="entry name" value="TOBE"/>
    <property type="match status" value="1"/>
</dbReference>
<feature type="domain" description="Mop" evidence="3">
    <location>
        <begin position="2"/>
        <end position="68"/>
    </location>
</feature>
<organism evidence="4 5">
    <name type="scientific">Roseofilum reptotaenium AO1-A</name>
    <dbReference type="NCBI Taxonomy" id="1925591"/>
    <lineage>
        <taxon>Bacteria</taxon>
        <taxon>Bacillati</taxon>
        <taxon>Cyanobacteriota</taxon>
        <taxon>Cyanophyceae</taxon>
        <taxon>Desertifilales</taxon>
        <taxon>Desertifilaceae</taxon>
        <taxon>Roseofilum</taxon>
    </lineage>
</organism>
<gene>
    <name evidence="4" type="ORF">BI308_13865</name>
</gene>
<protein>
    <submittedName>
        <fullName evidence="4">Transporter</fullName>
    </submittedName>
</protein>
<keyword evidence="5" id="KW-1185">Reference proteome</keyword>
<dbReference type="GO" id="GO:0015689">
    <property type="term" value="P:molybdate ion transport"/>
    <property type="evidence" value="ECO:0007669"/>
    <property type="project" value="InterPro"/>
</dbReference>
<reference evidence="4" key="1">
    <citation type="submission" date="2016-10" db="EMBL/GenBank/DDBJ databases">
        <title>CRISPR-Cas defence system in Roseofilum reptotaenium: evidence of a bacteriophage-cyanobacterium arms race in the coral black band disease.</title>
        <authorList>
            <person name="Buerger P."/>
            <person name="Wood-Charlson E.M."/>
            <person name="Weynberg K.D."/>
            <person name="Willis B."/>
            <person name="Van Oppen M.J."/>
        </authorList>
    </citation>
    <scope>NUCLEOTIDE SEQUENCE [LARGE SCALE GENOMIC DNA]</scope>
    <source>
        <strain evidence="4">AO1-A</strain>
    </source>
</reference>
<sequence length="69" mass="7042">MKISARNALKGTVKKVVTGAVNSEITLEIAPGVEVTGVITKASAENLGLAEGKEAFAVIKASDVIFAVD</sequence>
<comment type="caution">
    <text evidence="4">The sequence shown here is derived from an EMBL/GenBank/DDBJ whole genome shotgun (WGS) entry which is preliminary data.</text>
</comment>
<dbReference type="PROSITE" id="PS51866">
    <property type="entry name" value="MOP"/>
    <property type="match status" value="1"/>
</dbReference>
<dbReference type="InterPro" id="IPR004606">
    <property type="entry name" value="Mop_domain"/>
</dbReference>
<dbReference type="STRING" id="1925591.BI308_13865"/>
<dbReference type="AlphaFoldDB" id="A0A1L9QQQ3"/>
<dbReference type="NCBIfam" id="TIGR00638">
    <property type="entry name" value="Mop"/>
    <property type="match status" value="1"/>
</dbReference>